<reference evidence="2" key="3">
    <citation type="submission" date="2015-06" db="UniProtKB">
        <authorList>
            <consortium name="EnsemblMetazoa"/>
        </authorList>
    </citation>
    <scope>IDENTIFICATION</scope>
</reference>
<dbReference type="HOGENOM" id="CLU_3112329_0_0_1"/>
<gene>
    <name evidence="1" type="ORF">CAPTEDRAFT_68866</name>
</gene>
<organism evidence="1">
    <name type="scientific">Capitella teleta</name>
    <name type="common">Polychaete worm</name>
    <dbReference type="NCBI Taxonomy" id="283909"/>
    <lineage>
        <taxon>Eukaryota</taxon>
        <taxon>Metazoa</taxon>
        <taxon>Spiralia</taxon>
        <taxon>Lophotrochozoa</taxon>
        <taxon>Annelida</taxon>
        <taxon>Polychaeta</taxon>
        <taxon>Sedentaria</taxon>
        <taxon>Scolecida</taxon>
        <taxon>Capitellidae</taxon>
        <taxon>Capitella</taxon>
    </lineage>
</organism>
<dbReference type="Proteomes" id="UP000014760">
    <property type="component" value="Unassembled WGS sequence"/>
</dbReference>
<dbReference type="OrthoDB" id="10062389at2759"/>
<name>R7V3P7_CAPTE</name>
<evidence type="ECO:0000313" key="1">
    <source>
        <dbReference type="EMBL" id="ELU10966.1"/>
    </source>
</evidence>
<dbReference type="EnsemblMetazoa" id="CapteT68866">
    <property type="protein sequence ID" value="CapteP68866"/>
    <property type="gene ID" value="CapteG68866"/>
</dbReference>
<sequence>VSPFLYDLQHGFVKKRSSTTQLLKVYHTVSQILDNGGQVDMLFLDFSKAFD</sequence>
<keyword evidence="3" id="KW-1185">Reference proteome</keyword>
<evidence type="ECO:0000313" key="3">
    <source>
        <dbReference type="Proteomes" id="UP000014760"/>
    </source>
</evidence>
<proteinExistence type="predicted"/>
<reference evidence="1 3" key="2">
    <citation type="journal article" date="2013" name="Nature">
        <title>Insights into bilaterian evolution from three spiralian genomes.</title>
        <authorList>
            <person name="Simakov O."/>
            <person name="Marletaz F."/>
            <person name="Cho S.J."/>
            <person name="Edsinger-Gonzales E."/>
            <person name="Havlak P."/>
            <person name="Hellsten U."/>
            <person name="Kuo D.H."/>
            <person name="Larsson T."/>
            <person name="Lv J."/>
            <person name="Arendt D."/>
            <person name="Savage R."/>
            <person name="Osoegawa K."/>
            <person name="de Jong P."/>
            <person name="Grimwood J."/>
            <person name="Chapman J.A."/>
            <person name="Shapiro H."/>
            <person name="Aerts A."/>
            <person name="Otillar R.P."/>
            <person name="Terry A.Y."/>
            <person name="Boore J.L."/>
            <person name="Grigoriev I.V."/>
            <person name="Lindberg D.R."/>
            <person name="Seaver E.C."/>
            <person name="Weisblat D.A."/>
            <person name="Putnam N.H."/>
            <person name="Rokhsar D.S."/>
        </authorList>
    </citation>
    <scope>NUCLEOTIDE SEQUENCE</scope>
    <source>
        <strain evidence="1 3">I ESC-2004</strain>
    </source>
</reference>
<dbReference type="AlphaFoldDB" id="R7V3P7"/>
<dbReference type="EMBL" id="KB297116">
    <property type="protein sequence ID" value="ELU10966.1"/>
    <property type="molecule type" value="Genomic_DNA"/>
</dbReference>
<protein>
    <recommendedName>
        <fullName evidence="4">Reverse transcriptase domain-containing protein</fullName>
    </recommendedName>
</protein>
<accession>R7V3P7</accession>
<feature type="non-terminal residue" evidence="1">
    <location>
        <position position="1"/>
    </location>
</feature>
<evidence type="ECO:0000313" key="2">
    <source>
        <dbReference type="EnsemblMetazoa" id="CapteP68866"/>
    </source>
</evidence>
<feature type="non-terminal residue" evidence="1">
    <location>
        <position position="51"/>
    </location>
</feature>
<dbReference type="EMBL" id="AMQN01020402">
    <property type="status" value="NOT_ANNOTATED_CDS"/>
    <property type="molecule type" value="Genomic_DNA"/>
</dbReference>
<evidence type="ECO:0008006" key="4">
    <source>
        <dbReference type="Google" id="ProtNLM"/>
    </source>
</evidence>
<reference evidence="3" key="1">
    <citation type="submission" date="2012-12" db="EMBL/GenBank/DDBJ databases">
        <authorList>
            <person name="Hellsten U."/>
            <person name="Grimwood J."/>
            <person name="Chapman J.A."/>
            <person name="Shapiro H."/>
            <person name="Aerts A."/>
            <person name="Otillar R.P."/>
            <person name="Terry A.Y."/>
            <person name="Boore J.L."/>
            <person name="Simakov O."/>
            <person name="Marletaz F."/>
            <person name="Cho S.-J."/>
            <person name="Edsinger-Gonzales E."/>
            <person name="Havlak P."/>
            <person name="Kuo D.-H."/>
            <person name="Larsson T."/>
            <person name="Lv J."/>
            <person name="Arendt D."/>
            <person name="Savage R."/>
            <person name="Osoegawa K."/>
            <person name="de Jong P."/>
            <person name="Lindberg D.R."/>
            <person name="Seaver E.C."/>
            <person name="Weisblat D.A."/>
            <person name="Putnam N.H."/>
            <person name="Grigoriev I.V."/>
            <person name="Rokhsar D.S."/>
        </authorList>
    </citation>
    <scope>NUCLEOTIDE SEQUENCE</scope>
    <source>
        <strain evidence="3">I ESC-2004</strain>
    </source>
</reference>